<comment type="similarity">
    <text evidence="2">Belongs to the aminoglycoside phosphotransferase family.</text>
</comment>
<protein>
    <recommendedName>
        <fullName evidence="9">Hydroxylysine kinase</fullName>
        <ecNumber evidence="8">2.7.1.81</ecNumber>
    </recommendedName>
</protein>
<evidence type="ECO:0000256" key="7">
    <source>
        <dbReference type="ARBA" id="ARBA00037368"/>
    </source>
</evidence>
<keyword evidence="3" id="KW-0963">Cytoplasm</keyword>
<dbReference type="OrthoDB" id="9973935at2759"/>
<dbReference type="GO" id="GO:0005737">
    <property type="term" value="C:cytoplasm"/>
    <property type="evidence" value="ECO:0007669"/>
    <property type="project" value="UniProtKB-SubCell"/>
</dbReference>
<dbReference type="GO" id="GO:0047992">
    <property type="term" value="F:hydroxylysine kinase activity"/>
    <property type="evidence" value="ECO:0007669"/>
    <property type="project" value="UniProtKB-EC"/>
</dbReference>
<dbReference type="EC" id="2.7.1.81" evidence="8"/>
<evidence type="ECO:0000313" key="12">
    <source>
        <dbReference type="Proteomes" id="UP000590868"/>
    </source>
</evidence>
<keyword evidence="5 11" id="KW-0418">Kinase</keyword>
<sequence>MSSGTDNQLQTLTKPAFSEKEAIELVDRVFGLKVSWIRPLPSYDDQNFHVRVSSNEGAAEGADEYVLKITNSEDSQEPDLIEAQTQAMMFLSTEGFLSATPYLTKDGSLMSLEPRDTGCGNKKYMVRLLTYLPGTPVAKIAANTQIYYDIGKLAASLDKALAEKFHHPSVKSLHRGQFIWNLANVPLLDRYTYALGQNKYREVVEQVIEQFKDKVIPKLSSFRACINHGDLNDHNILVDSNSTSPENPQYRVSGILDFSDMSYGYYVFEVAIAIMYMMIESPDPLRVGGHVLAGFESVLPLTAEERGALFLLVSGRFSQSLVMAAHTALLYPENKEYLTITASTGWKHLGAMFDVGQEAVERTWFETADAYAQRAHA</sequence>
<dbReference type="InterPro" id="IPR011009">
    <property type="entry name" value="Kinase-like_dom_sf"/>
</dbReference>
<feature type="domain" description="Aminoglycoside phosphotransferase" evidence="10">
    <location>
        <begin position="37"/>
        <end position="287"/>
    </location>
</feature>
<reference evidence="11 12" key="1">
    <citation type="submission" date="2019-09" db="EMBL/GenBank/DDBJ databases">
        <title>Bird 10,000 Genomes (B10K) Project - Family phase.</title>
        <authorList>
            <person name="Zhang G."/>
        </authorList>
    </citation>
    <scope>NUCLEOTIDE SEQUENCE [LARGE SCALE GENOMIC DNA]</scope>
    <source>
        <strain evidence="11">B10K-DU-001-55</strain>
        <tissue evidence="11">Muscle</tissue>
    </source>
</reference>
<comment type="subcellular location">
    <subcellularLocation>
        <location evidence="1">Cytoplasm</location>
    </subcellularLocation>
</comment>
<dbReference type="EMBL" id="VXBZ01004516">
    <property type="protein sequence ID" value="NXP47820.1"/>
    <property type="molecule type" value="Genomic_DNA"/>
</dbReference>
<dbReference type="InterPro" id="IPR002575">
    <property type="entry name" value="Aminoglycoside_PTrfase"/>
</dbReference>
<dbReference type="PANTHER" id="PTHR21064:SF1">
    <property type="entry name" value="HYDROXYLYSINE KINASE"/>
    <property type="match status" value="1"/>
</dbReference>
<dbReference type="PANTHER" id="PTHR21064">
    <property type="entry name" value="AMINOGLYCOSIDE PHOSPHOTRANSFERASE DOMAIN-CONTAINING PROTEIN-RELATED"/>
    <property type="match status" value="1"/>
</dbReference>
<evidence type="ECO:0000256" key="6">
    <source>
        <dbReference type="ARBA" id="ARBA00036820"/>
    </source>
</evidence>
<comment type="catalytic activity">
    <reaction evidence="6">
        <text>(5R)-5-hydroxy-L-lysine + GTP = (5R)-5-phosphooxy-L-lysine + GDP + H(+)</text>
        <dbReference type="Rhea" id="RHEA:19049"/>
        <dbReference type="ChEBI" id="CHEBI:15378"/>
        <dbReference type="ChEBI" id="CHEBI:37565"/>
        <dbReference type="ChEBI" id="CHEBI:57882"/>
        <dbReference type="ChEBI" id="CHEBI:58189"/>
        <dbReference type="ChEBI" id="CHEBI:58357"/>
        <dbReference type="EC" id="2.7.1.81"/>
    </reaction>
</comment>
<feature type="non-terminal residue" evidence="11">
    <location>
        <position position="377"/>
    </location>
</feature>
<keyword evidence="12" id="KW-1185">Reference proteome</keyword>
<gene>
    <name evidence="11" type="primary">Hykk</name>
    <name evidence="11" type="ORF">HELFUL_R05982</name>
</gene>
<evidence type="ECO:0000256" key="5">
    <source>
        <dbReference type="ARBA" id="ARBA00022777"/>
    </source>
</evidence>
<evidence type="ECO:0000256" key="9">
    <source>
        <dbReference type="ARBA" id="ARBA00040505"/>
    </source>
</evidence>
<accession>A0A7L2AQX2</accession>
<evidence type="ECO:0000256" key="3">
    <source>
        <dbReference type="ARBA" id="ARBA00022490"/>
    </source>
</evidence>
<dbReference type="SUPFAM" id="SSF56112">
    <property type="entry name" value="Protein kinase-like (PK-like)"/>
    <property type="match status" value="1"/>
</dbReference>
<feature type="non-terminal residue" evidence="11">
    <location>
        <position position="1"/>
    </location>
</feature>
<dbReference type="Proteomes" id="UP000590868">
    <property type="component" value="Unassembled WGS sequence"/>
</dbReference>
<comment type="caution">
    <text evidence="11">The sequence shown here is derived from an EMBL/GenBank/DDBJ whole genome shotgun (WGS) entry which is preliminary data.</text>
</comment>
<proteinExistence type="inferred from homology"/>
<dbReference type="Gene3D" id="3.90.1200.10">
    <property type="match status" value="1"/>
</dbReference>
<keyword evidence="4" id="KW-0808">Transferase</keyword>
<evidence type="ECO:0000256" key="8">
    <source>
        <dbReference type="ARBA" id="ARBA00038873"/>
    </source>
</evidence>
<evidence type="ECO:0000256" key="1">
    <source>
        <dbReference type="ARBA" id="ARBA00004496"/>
    </source>
</evidence>
<dbReference type="AlphaFoldDB" id="A0A7L2AQX2"/>
<dbReference type="Pfam" id="PF01636">
    <property type="entry name" value="APH"/>
    <property type="match status" value="1"/>
</dbReference>
<evidence type="ECO:0000256" key="4">
    <source>
        <dbReference type="ARBA" id="ARBA00022679"/>
    </source>
</evidence>
<evidence type="ECO:0000256" key="2">
    <source>
        <dbReference type="ARBA" id="ARBA00006219"/>
    </source>
</evidence>
<dbReference type="FunFam" id="3.90.1200.10:FF:000007">
    <property type="entry name" value="hydroxylysine kinase isoform X1"/>
    <property type="match status" value="1"/>
</dbReference>
<dbReference type="FunFam" id="3.30.200.20:FF:000549">
    <property type="entry name" value="hydroxylysine kinase"/>
    <property type="match status" value="1"/>
</dbReference>
<evidence type="ECO:0000259" key="10">
    <source>
        <dbReference type="Pfam" id="PF01636"/>
    </source>
</evidence>
<organism evidence="11 12">
    <name type="scientific">Heliornis fulica</name>
    <name type="common">sungrebe</name>
    <dbReference type="NCBI Taxonomy" id="54369"/>
    <lineage>
        <taxon>Eukaryota</taxon>
        <taxon>Metazoa</taxon>
        <taxon>Chordata</taxon>
        <taxon>Craniata</taxon>
        <taxon>Vertebrata</taxon>
        <taxon>Euteleostomi</taxon>
        <taxon>Archelosauria</taxon>
        <taxon>Archosauria</taxon>
        <taxon>Dinosauria</taxon>
        <taxon>Saurischia</taxon>
        <taxon>Theropoda</taxon>
        <taxon>Coelurosauria</taxon>
        <taxon>Aves</taxon>
        <taxon>Neognathae</taxon>
        <taxon>Neoaves</taxon>
        <taxon>Gruiformes</taxon>
        <taxon>Heliornithidae</taxon>
        <taxon>Heliornis</taxon>
    </lineage>
</organism>
<comment type="function">
    <text evidence="7">Catalyzes the GTP-dependent phosphorylation of 5-hydroxy-L-lysine.</text>
</comment>
<dbReference type="InterPro" id="IPR050249">
    <property type="entry name" value="Pseudomonas-type_ThrB"/>
</dbReference>
<name>A0A7L2AQX2_9GRUI</name>
<evidence type="ECO:0000313" key="11">
    <source>
        <dbReference type="EMBL" id="NXP47820.1"/>
    </source>
</evidence>